<evidence type="ECO:0000256" key="6">
    <source>
        <dbReference type="ARBA" id="ARBA00022741"/>
    </source>
</evidence>
<feature type="domain" description="Mannose-1-phosphate guanyltransferase C-terminal" evidence="9">
    <location>
        <begin position="251"/>
        <end position="359"/>
    </location>
</feature>
<keyword evidence="7" id="KW-0342">GTP-binding</keyword>
<dbReference type="GO" id="GO:0005525">
    <property type="term" value="F:GTP binding"/>
    <property type="evidence" value="ECO:0007669"/>
    <property type="project" value="UniProtKB-KW"/>
</dbReference>
<comment type="pathway">
    <text evidence="1">Nucleotide-sugar biosynthesis; GDP-alpha-D-mannose biosynthesis; GDP-alpha-D-mannose from alpha-D-mannose 1-phosphate (GTP route): step 1/1.</text>
</comment>
<organism evidence="10">
    <name type="scientific">Tetraselmis sp. GSL018</name>
    <dbReference type="NCBI Taxonomy" id="582737"/>
    <lineage>
        <taxon>Eukaryota</taxon>
        <taxon>Viridiplantae</taxon>
        <taxon>Chlorophyta</taxon>
        <taxon>core chlorophytes</taxon>
        <taxon>Chlorodendrophyceae</taxon>
        <taxon>Chlorodendrales</taxon>
        <taxon>Chlorodendraceae</taxon>
        <taxon>Tetraselmis</taxon>
    </lineage>
</organism>
<evidence type="ECO:0000256" key="2">
    <source>
        <dbReference type="ARBA" id="ARBA00007274"/>
    </source>
</evidence>
<dbReference type="InterPro" id="IPR045233">
    <property type="entry name" value="GMPPB_N"/>
</dbReference>
<dbReference type="Pfam" id="PF25087">
    <property type="entry name" value="GMPPB_C"/>
    <property type="match status" value="1"/>
</dbReference>
<dbReference type="SUPFAM" id="SSF53448">
    <property type="entry name" value="Nucleotide-diphospho-sugar transferases"/>
    <property type="match status" value="1"/>
</dbReference>
<keyword evidence="6" id="KW-0547">Nucleotide-binding</keyword>
<dbReference type="UniPathway" id="UPA00126">
    <property type="reaction ID" value="UER00930"/>
</dbReference>
<accession>A0A061S4D2</accession>
<dbReference type="Gene3D" id="2.160.10.10">
    <property type="entry name" value="Hexapeptide repeat proteins"/>
    <property type="match status" value="1"/>
</dbReference>
<evidence type="ECO:0000256" key="7">
    <source>
        <dbReference type="ARBA" id="ARBA00023134"/>
    </source>
</evidence>
<evidence type="ECO:0000256" key="5">
    <source>
        <dbReference type="ARBA" id="ARBA00022695"/>
    </source>
</evidence>
<evidence type="ECO:0000259" key="8">
    <source>
        <dbReference type="Pfam" id="PF00483"/>
    </source>
</evidence>
<evidence type="ECO:0000256" key="1">
    <source>
        <dbReference type="ARBA" id="ARBA00004823"/>
    </source>
</evidence>
<dbReference type="GO" id="GO:0004475">
    <property type="term" value="F:mannose-1-phosphate guanylyltransferase (GTP) activity"/>
    <property type="evidence" value="ECO:0007669"/>
    <property type="project" value="UniProtKB-EC"/>
</dbReference>
<keyword evidence="4 10" id="KW-0808">Transferase</keyword>
<name>A0A061S4D2_9CHLO</name>
<dbReference type="GO" id="GO:0009298">
    <property type="term" value="P:GDP-mannose biosynthetic process"/>
    <property type="evidence" value="ECO:0007669"/>
    <property type="project" value="UniProtKB-UniPathway"/>
</dbReference>
<gene>
    <name evidence="10" type="primary">GMPP</name>
    <name evidence="10" type="ORF">TSPGSL018_17263</name>
</gene>
<dbReference type="InterPro" id="IPR005835">
    <property type="entry name" value="NTP_transferase_dom"/>
</dbReference>
<sequence length="360" mass="39623">MKAVILVGGFGTRLRPLTLTVPKPLVDFANKPMIVHQIEALRDAGVDKVVLAINYRPTVMKQFIQEWESKVGVKIVCSQEEEPMGTAGPLALARKELEDGSNEPFFVLNSDVICEYPLREMLEFHKSRGAEGTLLVTQVADPSKYGVVVMDESGLVDRFVEKPQVFVGDKINAGIYVLSPSVLDRIELRPTSIEKEIFPSIASDKKLFAMILQGYWMDVGQPKDYLTGLTLHLSSVRKHRPEALSPGDTFQGNVLVEPSVKIGEGCLIGPDVCIGTDCVIGNGVRLRNCVLMSGTKVKDYSQVINSIIGWYSSVGKWSRVENGSVIGEDVHLKDEVYVNGGIVLPHKEIKESITSPQIIM</sequence>
<dbReference type="AlphaFoldDB" id="A0A061S4D2"/>
<dbReference type="InterPro" id="IPR056729">
    <property type="entry name" value="GMPPB_C"/>
</dbReference>
<protein>
    <recommendedName>
        <fullName evidence="3">mannose-1-phosphate guanylyltransferase</fullName>
        <ecNumber evidence="3">2.7.7.13</ecNumber>
    </recommendedName>
</protein>
<dbReference type="InterPro" id="IPR050486">
    <property type="entry name" value="Mannose-1P_guanyltransferase"/>
</dbReference>
<evidence type="ECO:0000256" key="4">
    <source>
        <dbReference type="ARBA" id="ARBA00022679"/>
    </source>
</evidence>
<comment type="similarity">
    <text evidence="2">Belongs to the transferase hexapeptide repeat family.</text>
</comment>
<dbReference type="Pfam" id="PF00483">
    <property type="entry name" value="NTP_transferase"/>
    <property type="match status" value="1"/>
</dbReference>
<evidence type="ECO:0000259" key="9">
    <source>
        <dbReference type="Pfam" id="PF25087"/>
    </source>
</evidence>
<dbReference type="PANTHER" id="PTHR22572">
    <property type="entry name" value="SUGAR-1-PHOSPHATE GUANYL TRANSFERASE"/>
    <property type="match status" value="1"/>
</dbReference>
<keyword evidence="5 10" id="KW-0548">Nucleotidyltransferase</keyword>
<dbReference type="EMBL" id="GBEZ01007888">
    <property type="protein sequence ID" value="JAC77606.1"/>
    <property type="molecule type" value="Transcribed_RNA"/>
</dbReference>
<dbReference type="CDD" id="cd06425">
    <property type="entry name" value="M1P_guanylylT_B_like_N"/>
    <property type="match status" value="1"/>
</dbReference>
<evidence type="ECO:0000313" key="10">
    <source>
        <dbReference type="EMBL" id="JAC77606.1"/>
    </source>
</evidence>
<dbReference type="InterPro" id="IPR029044">
    <property type="entry name" value="Nucleotide-diphossugar_trans"/>
</dbReference>
<dbReference type="Gene3D" id="3.90.550.10">
    <property type="entry name" value="Spore Coat Polysaccharide Biosynthesis Protein SpsA, Chain A"/>
    <property type="match status" value="1"/>
</dbReference>
<dbReference type="EC" id="2.7.7.13" evidence="3"/>
<evidence type="ECO:0000256" key="3">
    <source>
        <dbReference type="ARBA" id="ARBA00012387"/>
    </source>
</evidence>
<dbReference type="FunFam" id="3.90.550.10:FF:000013">
    <property type="entry name" value="mannose-1-phosphate guanyltransferase beta"/>
    <property type="match status" value="1"/>
</dbReference>
<proteinExistence type="inferred from homology"/>
<feature type="domain" description="Nucleotidyl transferase" evidence="8">
    <location>
        <begin position="2"/>
        <end position="228"/>
    </location>
</feature>
<reference evidence="10" key="1">
    <citation type="submission" date="2014-05" db="EMBL/GenBank/DDBJ databases">
        <title>The transcriptome of the halophilic microalga Tetraselmis sp. GSL018 isolated from the Great Salt Lake, Utah.</title>
        <authorList>
            <person name="Jinkerson R.E."/>
            <person name="D'Adamo S."/>
            <person name="Posewitz M.C."/>
        </authorList>
    </citation>
    <scope>NUCLEOTIDE SEQUENCE</scope>
    <source>
        <strain evidence="10">GSL018</strain>
    </source>
</reference>